<proteinExistence type="predicted"/>
<evidence type="ECO:0000259" key="6">
    <source>
        <dbReference type="PROSITE" id="PS50240"/>
    </source>
</evidence>
<evidence type="ECO:0000256" key="3">
    <source>
        <dbReference type="ARBA" id="ARBA00022825"/>
    </source>
</evidence>
<evidence type="ECO:0000256" key="1">
    <source>
        <dbReference type="ARBA" id="ARBA00022670"/>
    </source>
</evidence>
<evidence type="ECO:0000256" key="4">
    <source>
        <dbReference type="ARBA" id="ARBA00023157"/>
    </source>
</evidence>
<dbReference type="PROSITE" id="PS00135">
    <property type="entry name" value="TRYPSIN_SER"/>
    <property type="match status" value="1"/>
</dbReference>
<dbReference type="Gene3D" id="2.40.10.10">
    <property type="entry name" value="Trypsin-like serine proteases"/>
    <property type="match status" value="1"/>
</dbReference>
<dbReference type="Pfam" id="PF00089">
    <property type="entry name" value="Trypsin"/>
    <property type="match status" value="1"/>
</dbReference>
<keyword evidence="4" id="KW-1015">Disulfide bond</keyword>
<organism evidence="7 8">
    <name type="scientific">Mytilus coruscus</name>
    <name type="common">Sea mussel</name>
    <dbReference type="NCBI Taxonomy" id="42192"/>
    <lineage>
        <taxon>Eukaryota</taxon>
        <taxon>Metazoa</taxon>
        <taxon>Spiralia</taxon>
        <taxon>Lophotrochozoa</taxon>
        <taxon>Mollusca</taxon>
        <taxon>Bivalvia</taxon>
        <taxon>Autobranchia</taxon>
        <taxon>Pteriomorphia</taxon>
        <taxon>Mytilida</taxon>
        <taxon>Mytiloidea</taxon>
        <taxon>Mytilidae</taxon>
        <taxon>Mytilinae</taxon>
        <taxon>Mytilus</taxon>
    </lineage>
</organism>
<dbReference type="EMBL" id="CACVKT020001214">
    <property type="protein sequence ID" value="CAC5366193.1"/>
    <property type="molecule type" value="Genomic_DNA"/>
</dbReference>
<sequence>MREDLIFRAWVVRHMKLELNNWRFLDIVERDINTIPQNMCENKIKQPTCTTCDNRTAVILLTTIISRAAFADPRTTFLSRIVNGQDAVPNEFPWQVSLQYRSDTTQGYSHICGAVVLDANRILTAAHCVQHDPTISNYEIVVGEHNLAEQSGNEQRRTLSDLKIHASYSGSGGHNNDIAVLILSSSLTLINNLVERATLPLSAQTFTGKNCYISGWGRTVANGPLPDILQKAATSVITHSDCRSRLGLTGLLYLNAQDHICIYTGSNSACNGDSGGPLVCDVSTSSTPNWQLAGVTSWGLVDCPVGSPSVYVRVSSYIDWIGLQ</sequence>
<evidence type="ECO:0000256" key="5">
    <source>
        <dbReference type="RuleBase" id="RU363034"/>
    </source>
</evidence>
<dbReference type="InterPro" id="IPR001254">
    <property type="entry name" value="Trypsin_dom"/>
</dbReference>
<dbReference type="AlphaFoldDB" id="A0A6J8ADV7"/>
<dbReference type="InterPro" id="IPR018114">
    <property type="entry name" value="TRYPSIN_HIS"/>
</dbReference>
<dbReference type="PRINTS" id="PR00722">
    <property type="entry name" value="CHYMOTRYPSIN"/>
</dbReference>
<dbReference type="FunFam" id="2.40.10.10:FF:000068">
    <property type="entry name" value="transmembrane protease serine 2"/>
    <property type="match status" value="1"/>
</dbReference>
<dbReference type="PROSITE" id="PS50240">
    <property type="entry name" value="TRYPSIN_DOM"/>
    <property type="match status" value="1"/>
</dbReference>
<accession>A0A6J8ADV7</accession>
<dbReference type="InterPro" id="IPR033116">
    <property type="entry name" value="TRYPSIN_SER"/>
</dbReference>
<dbReference type="Proteomes" id="UP000507470">
    <property type="component" value="Unassembled WGS sequence"/>
</dbReference>
<evidence type="ECO:0000313" key="7">
    <source>
        <dbReference type="EMBL" id="CAC5366193.1"/>
    </source>
</evidence>
<dbReference type="SMART" id="SM00020">
    <property type="entry name" value="Tryp_SPc"/>
    <property type="match status" value="1"/>
</dbReference>
<gene>
    <name evidence="7" type="ORF">MCOR_6594</name>
</gene>
<dbReference type="GO" id="GO:0004252">
    <property type="term" value="F:serine-type endopeptidase activity"/>
    <property type="evidence" value="ECO:0007669"/>
    <property type="project" value="InterPro"/>
</dbReference>
<dbReference type="FunFam" id="2.40.10.10:FF:000036">
    <property type="entry name" value="Trypsin beta"/>
    <property type="match status" value="1"/>
</dbReference>
<dbReference type="PROSITE" id="PS00134">
    <property type="entry name" value="TRYPSIN_HIS"/>
    <property type="match status" value="1"/>
</dbReference>
<dbReference type="PANTHER" id="PTHR24252:SF7">
    <property type="entry name" value="HYALIN"/>
    <property type="match status" value="1"/>
</dbReference>
<protein>
    <submittedName>
        <fullName evidence="7">Elastase-1,Chymotrypsin-like elastase family member 3B</fullName>
    </submittedName>
</protein>
<name>A0A6J8ADV7_MYTCO</name>
<reference evidence="7 8" key="1">
    <citation type="submission" date="2020-06" db="EMBL/GenBank/DDBJ databases">
        <authorList>
            <person name="Li R."/>
            <person name="Bekaert M."/>
        </authorList>
    </citation>
    <scope>NUCLEOTIDE SEQUENCE [LARGE SCALE GENOMIC DNA]</scope>
    <source>
        <strain evidence="8">wild</strain>
    </source>
</reference>
<dbReference type="InterPro" id="IPR001314">
    <property type="entry name" value="Peptidase_S1A"/>
</dbReference>
<keyword evidence="8" id="KW-1185">Reference proteome</keyword>
<evidence type="ECO:0000256" key="2">
    <source>
        <dbReference type="ARBA" id="ARBA00022801"/>
    </source>
</evidence>
<dbReference type="SUPFAM" id="SSF50494">
    <property type="entry name" value="Trypsin-like serine proteases"/>
    <property type="match status" value="1"/>
</dbReference>
<keyword evidence="3 5" id="KW-0720">Serine protease</keyword>
<dbReference type="GO" id="GO:0006508">
    <property type="term" value="P:proteolysis"/>
    <property type="evidence" value="ECO:0007669"/>
    <property type="project" value="UniProtKB-KW"/>
</dbReference>
<dbReference type="InterPro" id="IPR043504">
    <property type="entry name" value="Peptidase_S1_PA_chymotrypsin"/>
</dbReference>
<evidence type="ECO:0000313" key="8">
    <source>
        <dbReference type="Proteomes" id="UP000507470"/>
    </source>
</evidence>
<feature type="domain" description="Peptidase S1" evidence="6">
    <location>
        <begin position="81"/>
        <end position="324"/>
    </location>
</feature>
<dbReference type="OrthoDB" id="6045329at2759"/>
<keyword evidence="2 5" id="KW-0378">Hydrolase</keyword>
<dbReference type="InterPro" id="IPR009003">
    <property type="entry name" value="Peptidase_S1_PA"/>
</dbReference>
<dbReference type="CDD" id="cd00190">
    <property type="entry name" value="Tryp_SPc"/>
    <property type="match status" value="1"/>
</dbReference>
<dbReference type="PANTHER" id="PTHR24252">
    <property type="entry name" value="ACROSIN-RELATED"/>
    <property type="match status" value="1"/>
</dbReference>
<keyword evidence="1 5" id="KW-0645">Protease</keyword>